<organism evidence="8 9">
    <name type="scientific">Seohaeicola nanhaiensis</name>
    <dbReference type="NCBI Taxonomy" id="1387282"/>
    <lineage>
        <taxon>Bacteria</taxon>
        <taxon>Pseudomonadati</taxon>
        <taxon>Pseudomonadota</taxon>
        <taxon>Alphaproteobacteria</taxon>
        <taxon>Rhodobacterales</taxon>
        <taxon>Roseobacteraceae</taxon>
        <taxon>Seohaeicola</taxon>
    </lineage>
</organism>
<dbReference type="InterPro" id="IPR013762">
    <property type="entry name" value="Integrase-like_cat_sf"/>
</dbReference>
<comment type="caution">
    <text evidence="8">The sequence shown here is derived from an EMBL/GenBank/DDBJ whole genome shotgun (WGS) entry which is preliminary data.</text>
</comment>
<evidence type="ECO:0000256" key="1">
    <source>
        <dbReference type="ARBA" id="ARBA00022908"/>
    </source>
</evidence>
<evidence type="ECO:0000256" key="5">
    <source>
        <dbReference type="SAM" id="MobiDB-lite"/>
    </source>
</evidence>
<dbReference type="InterPro" id="IPR010998">
    <property type="entry name" value="Integrase_recombinase_N"/>
</dbReference>
<evidence type="ECO:0000256" key="2">
    <source>
        <dbReference type="ARBA" id="ARBA00023125"/>
    </source>
</evidence>
<dbReference type="Proteomes" id="UP001595973">
    <property type="component" value="Unassembled WGS sequence"/>
</dbReference>
<feature type="domain" description="Core-binding (CB)" evidence="7">
    <location>
        <begin position="24"/>
        <end position="107"/>
    </location>
</feature>
<dbReference type="PROSITE" id="PS51900">
    <property type="entry name" value="CB"/>
    <property type="match status" value="1"/>
</dbReference>
<evidence type="ECO:0000256" key="4">
    <source>
        <dbReference type="PROSITE-ProRule" id="PRU01248"/>
    </source>
</evidence>
<accession>A0ABV9KHA4</accession>
<dbReference type="SUPFAM" id="SSF47823">
    <property type="entry name" value="lambda integrase-like, N-terminal domain"/>
    <property type="match status" value="1"/>
</dbReference>
<evidence type="ECO:0000313" key="8">
    <source>
        <dbReference type="EMBL" id="MFC4669423.1"/>
    </source>
</evidence>
<proteinExistence type="predicted"/>
<protein>
    <submittedName>
        <fullName evidence="8">Recombinase XerD</fullName>
    </submittedName>
</protein>
<dbReference type="SUPFAM" id="SSF56349">
    <property type="entry name" value="DNA breaking-rejoining enzymes"/>
    <property type="match status" value="1"/>
</dbReference>
<sequence>MKQTFNREQERLATVVQVMKAPSERKDQLIEEYRRRSEAAFAPSTLRNYRAMVRQFSDWCVLRGVDPVPPVDPQVVASYVDDMGGRIRPTTIELRLWAISEMHRAAFLPTPCRHRLVELSLKAVKRTYGAGIRQAAPLGKKEILEVIASLGNTRIELRDKAALWVATDSWCRASEIVALRVRDLIRQPDGTSLLFIRRSKTDPYGQGAYAFLSGQGTTAVLKWVRTANLSLDDPLLTKSQSGANRMTPMHPATLSRIIKRCTGRDDLSAHSTRVGGVQDAFRLGCDLSSIMVAGRWTSPEMPARYGRRILASQSAAAVVSEAFGSARMSNTTEVDGAQPSEQRKEER</sequence>
<dbReference type="InterPro" id="IPR052925">
    <property type="entry name" value="Phage_Integrase-like_Recomb"/>
</dbReference>
<evidence type="ECO:0000259" key="7">
    <source>
        <dbReference type="PROSITE" id="PS51900"/>
    </source>
</evidence>
<dbReference type="RefSeq" id="WP_380717853.1">
    <property type="nucleotide sequence ID" value="NZ_JBHSGI010000011.1"/>
</dbReference>
<keyword evidence="1" id="KW-0229">DNA integration</keyword>
<evidence type="ECO:0000256" key="3">
    <source>
        <dbReference type="ARBA" id="ARBA00023172"/>
    </source>
</evidence>
<gene>
    <name evidence="8" type="ORF">ACFO5X_12735</name>
</gene>
<keyword evidence="9" id="KW-1185">Reference proteome</keyword>
<name>A0ABV9KHA4_9RHOB</name>
<reference evidence="9" key="1">
    <citation type="journal article" date="2019" name="Int. J. Syst. Evol. Microbiol.">
        <title>The Global Catalogue of Microorganisms (GCM) 10K type strain sequencing project: providing services to taxonomists for standard genome sequencing and annotation.</title>
        <authorList>
            <consortium name="The Broad Institute Genomics Platform"/>
            <consortium name="The Broad Institute Genome Sequencing Center for Infectious Disease"/>
            <person name="Wu L."/>
            <person name="Ma J."/>
        </authorList>
    </citation>
    <scope>NUCLEOTIDE SEQUENCE [LARGE SCALE GENOMIC DNA]</scope>
    <source>
        <strain evidence="9">CGMCC 4.7283</strain>
    </source>
</reference>
<evidence type="ECO:0000259" key="6">
    <source>
        <dbReference type="PROSITE" id="PS51898"/>
    </source>
</evidence>
<keyword evidence="3" id="KW-0233">DNA recombination</keyword>
<dbReference type="PANTHER" id="PTHR34605:SF3">
    <property type="entry name" value="P CELL-TYPE AGGLUTINATION PROTEIN MAP4-LIKE-RELATED"/>
    <property type="match status" value="1"/>
</dbReference>
<dbReference type="InterPro" id="IPR044068">
    <property type="entry name" value="CB"/>
</dbReference>
<dbReference type="PANTHER" id="PTHR34605">
    <property type="entry name" value="PHAGE_INTEGRASE DOMAIN-CONTAINING PROTEIN"/>
    <property type="match status" value="1"/>
</dbReference>
<dbReference type="PROSITE" id="PS51898">
    <property type="entry name" value="TYR_RECOMBINASE"/>
    <property type="match status" value="1"/>
</dbReference>
<keyword evidence="2 4" id="KW-0238">DNA-binding</keyword>
<evidence type="ECO:0000313" key="9">
    <source>
        <dbReference type="Proteomes" id="UP001595973"/>
    </source>
</evidence>
<dbReference type="EMBL" id="JBHSGI010000011">
    <property type="protein sequence ID" value="MFC4669423.1"/>
    <property type="molecule type" value="Genomic_DNA"/>
</dbReference>
<dbReference type="InterPro" id="IPR011010">
    <property type="entry name" value="DNA_brk_join_enz"/>
</dbReference>
<dbReference type="Gene3D" id="1.10.150.130">
    <property type="match status" value="1"/>
</dbReference>
<feature type="domain" description="Tyr recombinase" evidence="6">
    <location>
        <begin position="133"/>
        <end position="320"/>
    </location>
</feature>
<dbReference type="Gene3D" id="1.10.443.10">
    <property type="entry name" value="Intergrase catalytic core"/>
    <property type="match status" value="1"/>
</dbReference>
<feature type="region of interest" description="Disordered" evidence="5">
    <location>
        <begin position="327"/>
        <end position="347"/>
    </location>
</feature>
<dbReference type="InterPro" id="IPR002104">
    <property type="entry name" value="Integrase_catalytic"/>
</dbReference>